<evidence type="ECO:0000313" key="1">
    <source>
        <dbReference type="EMBL" id="MDA0137412.1"/>
    </source>
</evidence>
<dbReference type="EMBL" id="JAPCID010000009">
    <property type="protein sequence ID" value="MDA0137412.1"/>
    <property type="molecule type" value="Genomic_DNA"/>
</dbReference>
<protein>
    <submittedName>
        <fullName evidence="1">DUF2804 domain-containing protein</fullName>
    </submittedName>
</protein>
<reference evidence="1" key="1">
    <citation type="submission" date="2022-10" db="EMBL/GenBank/DDBJ databases">
        <title>The WGS of Solirubrobacter sp. CPCC 204708.</title>
        <authorList>
            <person name="Jiang Z."/>
        </authorList>
    </citation>
    <scope>NUCLEOTIDE SEQUENCE</scope>
    <source>
        <strain evidence="1">CPCC 204708</strain>
    </source>
</reference>
<dbReference type="RefSeq" id="WP_202955745.1">
    <property type="nucleotide sequence ID" value="NZ_JAPCID010000009.1"/>
</dbReference>
<name>A0ABT4RFV1_9ACTN</name>
<accession>A0ABT4RFV1</accession>
<evidence type="ECO:0000313" key="2">
    <source>
        <dbReference type="Proteomes" id="UP001147700"/>
    </source>
</evidence>
<proteinExistence type="predicted"/>
<dbReference type="PANTHER" id="PTHR35868">
    <property type="entry name" value="DUF2804 DOMAIN-CONTAINING PROTEIN-RELATED"/>
    <property type="match status" value="1"/>
</dbReference>
<sequence length="209" mass="23136">MPLRKSWRWIGAFAPDMMLCVAQARVGLVRRSWWAVWDGKTLHEGTRAPFALQLDEGEPIEAETGPTWTRKTPLRVRGTVLGRELDAPGLLDESHGRHPRRTSWLWSAGAGVTTGGDAVVWNLVEGMHPGENTVWVNGTPHRVDPPRFDGIEGVADLRFTALATRAAKENYLVLASDYEQPFGTFTGSLPIAGELAQGFGVMERHEALW</sequence>
<keyword evidence="2" id="KW-1185">Reference proteome</keyword>
<dbReference type="Proteomes" id="UP001147700">
    <property type="component" value="Unassembled WGS sequence"/>
</dbReference>
<dbReference type="Pfam" id="PF10974">
    <property type="entry name" value="DUF2804"/>
    <property type="match status" value="1"/>
</dbReference>
<gene>
    <name evidence="1" type="ORF">OJ962_07900</name>
</gene>
<dbReference type="PANTHER" id="PTHR35868:SF4">
    <property type="entry name" value="DUF2804 DOMAIN-CONTAINING PROTEIN"/>
    <property type="match status" value="1"/>
</dbReference>
<organism evidence="1 2">
    <name type="scientific">Solirubrobacter deserti</name>
    <dbReference type="NCBI Taxonomy" id="2282478"/>
    <lineage>
        <taxon>Bacteria</taxon>
        <taxon>Bacillati</taxon>
        <taxon>Actinomycetota</taxon>
        <taxon>Thermoleophilia</taxon>
        <taxon>Solirubrobacterales</taxon>
        <taxon>Solirubrobacteraceae</taxon>
        <taxon>Solirubrobacter</taxon>
    </lineage>
</organism>
<comment type="caution">
    <text evidence="1">The sequence shown here is derived from an EMBL/GenBank/DDBJ whole genome shotgun (WGS) entry which is preliminary data.</text>
</comment>
<dbReference type="InterPro" id="IPR021243">
    <property type="entry name" value="DUF2804"/>
</dbReference>